<evidence type="ECO:0000313" key="3">
    <source>
        <dbReference type="Proteomes" id="UP000681720"/>
    </source>
</evidence>
<reference evidence="2" key="1">
    <citation type="submission" date="2021-02" db="EMBL/GenBank/DDBJ databases">
        <authorList>
            <person name="Nowell W R."/>
        </authorList>
    </citation>
    <scope>NUCLEOTIDE SEQUENCE</scope>
</reference>
<protein>
    <submittedName>
        <fullName evidence="2">Uncharacterized protein</fullName>
    </submittedName>
</protein>
<sequence length="83" mass="9372">MIQNSTPPPDLTTFFNGFSNEELHQIGLALIQQSQHFVQLQQHIHHPASSQQSPPSSTSSYPSVSRNYLFYSSSYESSAKVFR</sequence>
<dbReference type="AlphaFoldDB" id="A0A8S3B2H4"/>
<gene>
    <name evidence="2" type="ORF">GIL414_LOCUS46651</name>
</gene>
<name>A0A8S3B2H4_9BILA</name>
<proteinExistence type="predicted"/>
<dbReference type="Proteomes" id="UP000681720">
    <property type="component" value="Unassembled WGS sequence"/>
</dbReference>
<dbReference type="EMBL" id="CAJOBJ010147005">
    <property type="protein sequence ID" value="CAF4788581.1"/>
    <property type="molecule type" value="Genomic_DNA"/>
</dbReference>
<feature type="region of interest" description="Disordered" evidence="1">
    <location>
        <begin position="41"/>
        <end position="62"/>
    </location>
</feature>
<comment type="caution">
    <text evidence="2">The sequence shown here is derived from an EMBL/GenBank/DDBJ whole genome shotgun (WGS) entry which is preliminary data.</text>
</comment>
<evidence type="ECO:0000313" key="2">
    <source>
        <dbReference type="EMBL" id="CAF4788581.1"/>
    </source>
</evidence>
<organism evidence="2 3">
    <name type="scientific">Rotaria magnacalcarata</name>
    <dbReference type="NCBI Taxonomy" id="392030"/>
    <lineage>
        <taxon>Eukaryota</taxon>
        <taxon>Metazoa</taxon>
        <taxon>Spiralia</taxon>
        <taxon>Gnathifera</taxon>
        <taxon>Rotifera</taxon>
        <taxon>Eurotatoria</taxon>
        <taxon>Bdelloidea</taxon>
        <taxon>Philodinida</taxon>
        <taxon>Philodinidae</taxon>
        <taxon>Rotaria</taxon>
    </lineage>
</organism>
<evidence type="ECO:0000256" key="1">
    <source>
        <dbReference type="SAM" id="MobiDB-lite"/>
    </source>
</evidence>
<accession>A0A8S3B2H4</accession>
<feature type="non-terminal residue" evidence="2">
    <location>
        <position position="83"/>
    </location>
</feature>